<keyword evidence="3" id="KW-0808">Transferase</keyword>
<dbReference type="GO" id="GO:0008360">
    <property type="term" value="P:regulation of cell shape"/>
    <property type="evidence" value="ECO:0007669"/>
    <property type="project" value="UniProtKB-UniRule"/>
</dbReference>
<feature type="active site" description="Proton donor/acceptor" evidence="7">
    <location>
        <position position="133"/>
    </location>
</feature>
<dbReference type="EMBL" id="VHSH01000004">
    <property type="protein sequence ID" value="TQV79973.1"/>
    <property type="molecule type" value="Genomic_DNA"/>
</dbReference>
<evidence type="ECO:0000256" key="6">
    <source>
        <dbReference type="ARBA" id="ARBA00023316"/>
    </source>
</evidence>
<dbReference type="InterPro" id="IPR038063">
    <property type="entry name" value="Transpep_catalytic_dom"/>
</dbReference>
<organism evidence="9 10">
    <name type="scientific">Denitrobaculum tricleocarpae</name>
    <dbReference type="NCBI Taxonomy" id="2591009"/>
    <lineage>
        <taxon>Bacteria</taxon>
        <taxon>Pseudomonadati</taxon>
        <taxon>Pseudomonadota</taxon>
        <taxon>Alphaproteobacteria</taxon>
        <taxon>Rhodospirillales</taxon>
        <taxon>Rhodospirillaceae</taxon>
        <taxon>Denitrobaculum</taxon>
    </lineage>
</organism>
<keyword evidence="6 7" id="KW-0961">Cell wall biogenesis/degradation</keyword>
<evidence type="ECO:0000259" key="8">
    <source>
        <dbReference type="PROSITE" id="PS52029"/>
    </source>
</evidence>
<feature type="domain" description="L,D-TPase catalytic" evidence="8">
    <location>
        <begin position="1"/>
        <end position="169"/>
    </location>
</feature>
<dbReference type="GO" id="GO:0004180">
    <property type="term" value="F:carboxypeptidase activity"/>
    <property type="evidence" value="ECO:0007669"/>
    <property type="project" value="UniProtKB-ARBA"/>
</dbReference>
<accession>A0A545TRX8</accession>
<reference evidence="9 10" key="1">
    <citation type="submission" date="2019-06" db="EMBL/GenBank/DDBJ databases">
        <title>Whole genome sequence for Rhodospirillaceae sp. R148.</title>
        <authorList>
            <person name="Wang G."/>
        </authorList>
    </citation>
    <scope>NUCLEOTIDE SEQUENCE [LARGE SCALE GENOMIC DNA]</scope>
    <source>
        <strain evidence="9 10">R148</strain>
    </source>
</reference>
<dbReference type="GO" id="GO:0071555">
    <property type="term" value="P:cell wall organization"/>
    <property type="evidence" value="ECO:0007669"/>
    <property type="project" value="UniProtKB-UniRule"/>
</dbReference>
<evidence type="ECO:0000256" key="1">
    <source>
        <dbReference type="ARBA" id="ARBA00004752"/>
    </source>
</evidence>
<dbReference type="PROSITE" id="PS52029">
    <property type="entry name" value="LD_TPASE"/>
    <property type="match status" value="1"/>
</dbReference>
<dbReference type="UniPathway" id="UPA00219"/>
<dbReference type="Pfam" id="PF03734">
    <property type="entry name" value="YkuD"/>
    <property type="match status" value="1"/>
</dbReference>
<dbReference type="GO" id="GO:0016740">
    <property type="term" value="F:transferase activity"/>
    <property type="evidence" value="ECO:0007669"/>
    <property type="project" value="UniProtKB-KW"/>
</dbReference>
<dbReference type="InterPro" id="IPR005490">
    <property type="entry name" value="LD_TPept_cat_dom"/>
</dbReference>
<sequence>MDLLVEQTAEGWRARFGHRECRCAVGRSNLISAERKQEGDGATPVGRWRMLRVLYRPDRIQDVQTALPLSAITTNDGWCDAPEDPNYNRQVTLPFEASHEKLWREDQLYDALVVLNHNSDPIVPGRGSAIFLHVARENFEATEGCVALQQDDLLKILREVDRDSAVVITAPET</sequence>
<comment type="pathway">
    <text evidence="1 7">Cell wall biogenesis; peptidoglycan biosynthesis.</text>
</comment>
<evidence type="ECO:0000256" key="2">
    <source>
        <dbReference type="ARBA" id="ARBA00005992"/>
    </source>
</evidence>
<dbReference type="AlphaFoldDB" id="A0A545TRX8"/>
<evidence type="ECO:0000256" key="4">
    <source>
        <dbReference type="ARBA" id="ARBA00022960"/>
    </source>
</evidence>
<keyword evidence="4 7" id="KW-0133">Cell shape</keyword>
<keyword evidence="10" id="KW-1185">Reference proteome</keyword>
<comment type="caution">
    <text evidence="9">The sequence shown here is derived from an EMBL/GenBank/DDBJ whole genome shotgun (WGS) entry which is preliminary data.</text>
</comment>
<name>A0A545TRX8_9PROT</name>
<evidence type="ECO:0000256" key="5">
    <source>
        <dbReference type="ARBA" id="ARBA00022984"/>
    </source>
</evidence>
<evidence type="ECO:0000313" key="10">
    <source>
        <dbReference type="Proteomes" id="UP000315252"/>
    </source>
</evidence>
<evidence type="ECO:0000256" key="7">
    <source>
        <dbReference type="PROSITE-ProRule" id="PRU01373"/>
    </source>
</evidence>
<dbReference type="PANTHER" id="PTHR38589">
    <property type="entry name" value="BLR0621 PROTEIN"/>
    <property type="match status" value="1"/>
</dbReference>
<keyword evidence="5 7" id="KW-0573">Peptidoglycan synthesis</keyword>
<dbReference type="GO" id="GO:0009252">
    <property type="term" value="P:peptidoglycan biosynthetic process"/>
    <property type="evidence" value="ECO:0007669"/>
    <property type="project" value="UniProtKB-UniPathway"/>
</dbReference>
<dbReference type="SUPFAM" id="SSF141523">
    <property type="entry name" value="L,D-transpeptidase catalytic domain-like"/>
    <property type="match status" value="1"/>
</dbReference>
<dbReference type="Proteomes" id="UP000315252">
    <property type="component" value="Unassembled WGS sequence"/>
</dbReference>
<evidence type="ECO:0000313" key="9">
    <source>
        <dbReference type="EMBL" id="TQV79973.1"/>
    </source>
</evidence>
<gene>
    <name evidence="9" type="ORF">FKG95_14045</name>
</gene>
<protein>
    <submittedName>
        <fullName evidence="9">L,D-transpeptidase family protein</fullName>
    </submittedName>
</protein>
<comment type="similarity">
    <text evidence="2">Belongs to the YkuD family.</text>
</comment>
<feature type="active site" description="Nucleophile" evidence="7">
    <location>
        <position position="145"/>
    </location>
</feature>
<dbReference type="CDD" id="cd16913">
    <property type="entry name" value="YkuD_like"/>
    <property type="match status" value="1"/>
</dbReference>
<dbReference type="OrthoDB" id="9804204at2"/>
<proteinExistence type="inferred from homology"/>
<evidence type="ECO:0000256" key="3">
    <source>
        <dbReference type="ARBA" id="ARBA00022679"/>
    </source>
</evidence>
<dbReference type="PANTHER" id="PTHR38589:SF1">
    <property type="entry name" value="BLR0621 PROTEIN"/>
    <property type="match status" value="1"/>
</dbReference>